<dbReference type="OrthoDB" id="9757799at2"/>
<evidence type="ECO:0000313" key="2">
    <source>
        <dbReference type="EMBL" id="KIE10864.1"/>
    </source>
</evidence>
<dbReference type="RefSeq" id="WP_038092608.1">
    <property type="nucleotide sequence ID" value="NZ_JHEG04000001.1"/>
</dbReference>
<reference evidence="2" key="1">
    <citation type="journal article" date="2015" name="Genome Announc.">
        <title>Draft Genome Sequence of Tolypothrix boutellei Strain VB521301.</title>
        <authorList>
            <person name="Chandrababunaidu M.M."/>
            <person name="Singh D."/>
            <person name="Sen D."/>
            <person name="Bhan S."/>
            <person name="Das S."/>
            <person name="Gupta A."/>
            <person name="Adhikary S.P."/>
            <person name="Tripathy S."/>
        </authorList>
    </citation>
    <scope>NUCLEOTIDE SEQUENCE</scope>
    <source>
        <strain evidence="2">VB521301</strain>
    </source>
</reference>
<evidence type="ECO:0000313" key="1">
    <source>
        <dbReference type="EMBL" id="KAF3886891.1"/>
    </source>
</evidence>
<dbReference type="InterPro" id="IPR012334">
    <property type="entry name" value="Pectin_lyas_fold"/>
</dbReference>
<dbReference type="EMBL" id="JHEG02000048">
    <property type="protein sequence ID" value="KIE10864.1"/>
    <property type="molecule type" value="Genomic_DNA"/>
</dbReference>
<reference evidence="1" key="2">
    <citation type="submission" date="2019-11" db="EMBL/GenBank/DDBJ databases">
        <title>Improved Assembly of Tolypothrix boutellei genome.</title>
        <authorList>
            <person name="Sarangi A.N."/>
            <person name="Mukherjee M."/>
            <person name="Ghosh S."/>
            <person name="Singh D."/>
            <person name="Das A."/>
            <person name="Kant S."/>
            <person name="Prusty A."/>
            <person name="Tripathy S."/>
        </authorList>
    </citation>
    <scope>NUCLEOTIDE SEQUENCE</scope>
    <source>
        <strain evidence="1">VB521301</strain>
    </source>
</reference>
<accession>A0A0C1QZG3</accession>
<organism evidence="2">
    <name type="scientific">Tolypothrix bouteillei VB521301</name>
    <dbReference type="NCBI Taxonomy" id="1479485"/>
    <lineage>
        <taxon>Bacteria</taxon>
        <taxon>Bacillati</taxon>
        <taxon>Cyanobacteriota</taxon>
        <taxon>Cyanophyceae</taxon>
        <taxon>Nostocales</taxon>
        <taxon>Tolypothrichaceae</taxon>
        <taxon>Tolypothrix</taxon>
    </lineage>
</organism>
<keyword evidence="3" id="KW-1185">Reference proteome</keyword>
<dbReference type="Gene3D" id="2.160.20.10">
    <property type="entry name" value="Single-stranded right-handed beta-helix, Pectin lyase-like"/>
    <property type="match status" value="1"/>
</dbReference>
<dbReference type="AlphaFoldDB" id="A0A0C1QZG3"/>
<dbReference type="EMBL" id="JHEG04000001">
    <property type="protein sequence ID" value="KAF3886891.1"/>
    <property type="molecule type" value="Genomic_DNA"/>
</dbReference>
<gene>
    <name evidence="2" type="ORF">DA73_0220585</name>
    <name evidence="1" type="ORF">DA73_0400016405</name>
</gene>
<dbReference type="STRING" id="1479485.DA73_0220585"/>
<evidence type="ECO:0000313" key="3">
    <source>
        <dbReference type="Proteomes" id="UP000029738"/>
    </source>
</evidence>
<protein>
    <submittedName>
        <fullName evidence="2">Uncharacterized protein</fullName>
    </submittedName>
</protein>
<sequence length="189" mass="21114">MHRFAPGPALIKNVSIVGFHYGISIGQYEYHITLEDILLKQQRVAGRKNDKNTLSIRALKSTNDVPVISVHSSYGFVIVADSYLNGETEARKNGVGVQSAGRLFIKNVSVKNYATAVQYPTPLRNPLLFAIVIFHRTLTQLLARATSSLRMLLQNSQVSILRMFGHVNLIVNVRIHNFVTWAAKSRSLL</sequence>
<name>A0A0C1QZG3_9CYAN</name>
<comment type="caution">
    <text evidence="2">The sequence shown here is derived from an EMBL/GenBank/DDBJ whole genome shotgun (WGS) entry which is preliminary data.</text>
</comment>
<proteinExistence type="predicted"/>
<dbReference type="Proteomes" id="UP000029738">
    <property type="component" value="Unassembled WGS sequence"/>
</dbReference>